<dbReference type="OrthoDB" id="4762866at2"/>
<organism evidence="1 2">
    <name type="scientific">Cellulomonas carbonis T26</name>
    <dbReference type="NCBI Taxonomy" id="947969"/>
    <lineage>
        <taxon>Bacteria</taxon>
        <taxon>Bacillati</taxon>
        <taxon>Actinomycetota</taxon>
        <taxon>Actinomycetes</taxon>
        <taxon>Micrococcales</taxon>
        <taxon>Cellulomonadaceae</taxon>
        <taxon>Cellulomonas</taxon>
    </lineage>
</organism>
<dbReference type="Proteomes" id="UP000029839">
    <property type="component" value="Unassembled WGS sequence"/>
</dbReference>
<dbReference type="AlphaFoldDB" id="A0A0A0BPF4"/>
<protein>
    <submittedName>
        <fullName evidence="1">Uncharacterized protein</fullName>
    </submittedName>
</protein>
<feature type="non-terminal residue" evidence="1">
    <location>
        <position position="1"/>
    </location>
</feature>
<sequence length="241" mass="25597">PTPDAVGPTPREVRATVRRLARGLRQADGTTCGSAVLTMLAACGDDGLVTWLATGHVPDVRPPELRDAPESALRRLAGARVEDRAAVLQRILKRRTNARAALGLPWPESLGTPPWGAARVARFPGVRYAHLPVDDTDRSHLDRVLGTVRAWLAAGVPVPLYTGGDTARGWSTAVPRHVVLAVADRPDGGLDVWEPSRGRVVPTEPEALAGRAGPHPGLGGWEHVVWAVLPVAHDGAPREPS</sequence>
<name>A0A0A0BPF4_9CELL</name>
<accession>A0A0A0BPF4</accession>
<evidence type="ECO:0000313" key="2">
    <source>
        <dbReference type="Proteomes" id="UP000029839"/>
    </source>
</evidence>
<reference evidence="1 2" key="1">
    <citation type="submission" date="2013-08" db="EMBL/GenBank/DDBJ databases">
        <title>Genome sequencing of Cellulomonas carbonis T26.</title>
        <authorList>
            <person name="Chen F."/>
            <person name="Li Y."/>
            <person name="Wang G."/>
        </authorList>
    </citation>
    <scope>NUCLEOTIDE SEQUENCE [LARGE SCALE GENOMIC DNA]</scope>
    <source>
        <strain evidence="1 2">T26</strain>
    </source>
</reference>
<proteinExistence type="predicted"/>
<comment type="caution">
    <text evidence="1">The sequence shown here is derived from an EMBL/GenBank/DDBJ whole genome shotgun (WGS) entry which is preliminary data.</text>
</comment>
<keyword evidence="2" id="KW-1185">Reference proteome</keyword>
<dbReference type="RefSeq" id="WP_043608064.1">
    <property type="nucleotide sequence ID" value="NZ_AXCY01000077.1"/>
</dbReference>
<reference evidence="1 2" key="2">
    <citation type="journal article" date="2015" name="Stand. Genomic Sci.">
        <title>Draft genome sequence of Cellulomonas carbonis T26(T) and comparative analysis of six Cellulomonas genomes.</title>
        <authorList>
            <person name="Zhuang W."/>
            <person name="Zhang S."/>
            <person name="Xia X."/>
            <person name="Wang G."/>
        </authorList>
    </citation>
    <scope>NUCLEOTIDE SEQUENCE [LARGE SCALE GENOMIC DNA]</scope>
    <source>
        <strain evidence="1 2">T26</strain>
    </source>
</reference>
<gene>
    <name evidence="1" type="ORF">N868_18675</name>
</gene>
<dbReference type="EMBL" id="AXCY01000077">
    <property type="protein sequence ID" value="KGM09796.1"/>
    <property type="molecule type" value="Genomic_DNA"/>
</dbReference>
<evidence type="ECO:0000313" key="1">
    <source>
        <dbReference type="EMBL" id="KGM09796.1"/>
    </source>
</evidence>